<proteinExistence type="predicted"/>
<dbReference type="RefSeq" id="WP_054370943.1">
    <property type="nucleotide sequence ID" value="NZ_AZYO01000001.1"/>
</dbReference>
<gene>
    <name evidence="1" type="ORF">Z051_01160</name>
</gene>
<evidence type="ECO:0000313" key="1">
    <source>
        <dbReference type="EMBL" id="KOS58197.1"/>
    </source>
</evidence>
<sequence>MRPLPSEIIAGVRRILKESIEPELASGHARAKLREVRAVLAQVDWDDAGFVLSARNRSLTDALREIESWRVEDSVRSAMLPESAVVPPAADCLAAHQACYEQLAASAVALVEPLSDWIAAHPEDARAVRLNRDLLAAL</sequence>
<organism evidence="1 2">
    <name type="scientific">Rhodococcus rhodochrous KG-21</name>
    <dbReference type="NCBI Taxonomy" id="1441923"/>
    <lineage>
        <taxon>Bacteria</taxon>
        <taxon>Bacillati</taxon>
        <taxon>Actinomycetota</taxon>
        <taxon>Actinomycetes</taxon>
        <taxon>Mycobacteriales</taxon>
        <taxon>Nocardiaceae</taxon>
        <taxon>Rhodococcus</taxon>
    </lineage>
</organism>
<dbReference type="Proteomes" id="UP000037712">
    <property type="component" value="Unassembled WGS sequence"/>
</dbReference>
<dbReference type="PATRIC" id="fig|1441923.3.peg.259"/>
<comment type="caution">
    <text evidence="1">The sequence shown here is derived from an EMBL/GenBank/DDBJ whole genome shotgun (WGS) entry which is preliminary data.</text>
</comment>
<protein>
    <submittedName>
        <fullName evidence="1">Uncharacterized protein</fullName>
    </submittedName>
</protein>
<accession>A0A0M9WQW5</accession>
<name>A0A0M9WQW5_RHORH</name>
<evidence type="ECO:0000313" key="2">
    <source>
        <dbReference type="Proteomes" id="UP000037712"/>
    </source>
</evidence>
<dbReference type="EMBL" id="AZYO01000001">
    <property type="protein sequence ID" value="KOS58197.1"/>
    <property type="molecule type" value="Genomic_DNA"/>
</dbReference>
<reference evidence="2" key="2">
    <citation type="submission" date="2015-01" db="EMBL/GenBank/DDBJ databases">
        <title>Draft genome sequence of potential hydrocarbon metabolising strain of Rhodococcus rhodochrous.</title>
        <authorList>
            <person name="Aggarwal R.K."/>
            <person name="Dawar C."/>
        </authorList>
    </citation>
    <scope>NUCLEOTIDE SEQUENCE [LARGE SCALE GENOMIC DNA]</scope>
    <source>
        <strain evidence="2">KG-21</strain>
    </source>
</reference>
<dbReference type="AlphaFoldDB" id="A0A0M9WQW5"/>
<reference evidence="1 2" key="1">
    <citation type="journal article" date="2015" name="Genome Announc.">
        <title>Draft Genome Sequence of Rhodococcus rhodochrous Strain KG-21, a Soil Isolate from Oil Fields of Krishna-Godavari Basin, India.</title>
        <authorList>
            <person name="Dawar C."/>
            <person name="Aggarwal R.K."/>
        </authorList>
    </citation>
    <scope>NUCLEOTIDE SEQUENCE [LARGE SCALE GENOMIC DNA]</scope>
    <source>
        <strain evidence="1 2">KG-21</strain>
    </source>
</reference>